<evidence type="ECO:0000259" key="4">
    <source>
        <dbReference type="PROSITE" id="PS01124"/>
    </source>
</evidence>
<dbReference type="SUPFAM" id="SSF46689">
    <property type="entry name" value="Homeodomain-like"/>
    <property type="match status" value="2"/>
</dbReference>
<dbReference type="RefSeq" id="WP_147167749.1">
    <property type="nucleotide sequence ID" value="NZ_VOOR01000022.1"/>
</dbReference>
<dbReference type="InterPro" id="IPR018060">
    <property type="entry name" value="HTH_AraC"/>
</dbReference>
<keyword evidence="6" id="KW-1185">Reference proteome</keyword>
<reference evidence="5 6" key="1">
    <citation type="submission" date="2019-08" db="EMBL/GenBank/DDBJ databases">
        <title>Genome of Phaeodactylibacter luteus.</title>
        <authorList>
            <person name="Bowman J.P."/>
        </authorList>
    </citation>
    <scope>NUCLEOTIDE SEQUENCE [LARGE SCALE GENOMIC DNA]</scope>
    <source>
        <strain evidence="5 6">KCTC 42180</strain>
    </source>
</reference>
<evidence type="ECO:0000256" key="1">
    <source>
        <dbReference type="ARBA" id="ARBA00023015"/>
    </source>
</evidence>
<dbReference type="Proteomes" id="UP000321580">
    <property type="component" value="Unassembled WGS sequence"/>
</dbReference>
<dbReference type="InterPro" id="IPR050204">
    <property type="entry name" value="AraC_XylS_family_regulators"/>
</dbReference>
<comment type="caution">
    <text evidence="5">The sequence shown here is derived from an EMBL/GenBank/DDBJ whole genome shotgun (WGS) entry which is preliminary data.</text>
</comment>
<organism evidence="5 6">
    <name type="scientific">Phaeodactylibacter luteus</name>
    <dbReference type="NCBI Taxonomy" id="1564516"/>
    <lineage>
        <taxon>Bacteria</taxon>
        <taxon>Pseudomonadati</taxon>
        <taxon>Bacteroidota</taxon>
        <taxon>Saprospiria</taxon>
        <taxon>Saprospirales</taxon>
        <taxon>Haliscomenobacteraceae</taxon>
        <taxon>Phaeodactylibacter</taxon>
    </lineage>
</organism>
<dbReference type="GO" id="GO:0043565">
    <property type="term" value="F:sequence-specific DNA binding"/>
    <property type="evidence" value="ECO:0007669"/>
    <property type="project" value="InterPro"/>
</dbReference>
<protein>
    <submittedName>
        <fullName evidence="5">AraC family transcriptional regulator</fullName>
    </submittedName>
</protein>
<evidence type="ECO:0000313" key="6">
    <source>
        <dbReference type="Proteomes" id="UP000321580"/>
    </source>
</evidence>
<dbReference type="PANTHER" id="PTHR46796:SF6">
    <property type="entry name" value="ARAC SUBFAMILY"/>
    <property type="match status" value="1"/>
</dbReference>
<name>A0A5C6RKF2_9BACT</name>
<dbReference type="Pfam" id="PF06719">
    <property type="entry name" value="AraC_N"/>
    <property type="match status" value="1"/>
</dbReference>
<evidence type="ECO:0000313" key="5">
    <source>
        <dbReference type="EMBL" id="TXB62881.1"/>
    </source>
</evidence>
<keyword evidence="1" id="KW-0805">Transcription regulation</keyword>
<dbReference type="InterPro" id="IPR009057">
    <property type="entry name" value="Homeodomain-like_sf"/>
</dbReference>
<dbReference type="GO" id="GO:0003700">
    <property type="term" value="F:DNA-binding transcription factor activity"/>
    <property type="evidence" value="ECO:0007669"/>
    <property type="project" value="InterPro"/>
</dbReference>
<feature type="domain" description="HTH araC/xylS-type" evidence="4">
    <location>
        <begin position="200"/>
        <end position="298"/>
    </location>
</feature>
<gene>
    <name evidence="5" type="ORF">FRY97_11835</name>
</gene>
<dbReference type="SMART" id="SM00342">
    <property type="entry name" value="HTH_ARAC"/>
    <property type="match status" value="1"/>
</dbReference>
<dbReference type="PANTHER" id="PTHR46796">
    <property type="entry name" value="HTH-TYPE TRANSCRIPTIONAL ACTIVATOR RHAS-RELATED"/>
    <property type="match status" value="1"/>
</dbReference>
<proteinExistence type="predicted"/>
<dbReference type="EMBL" id="VOOR01000022">
    <property type="protein sequence ID" value="TXB62881.1"/>
    <property type="molecule type" value="Genomic_DNA"/>
</dbReference>
<dbReference type="AlphaFoldDB" id="A0A5C6RKF2"/>
<dbReference type="OrthoDB" id="9779074at2"/>
<keyword evidence="2" id="KW-0238">DNA-binding</keyword>
<dbReference type="InterPro" id="IPR009594">
    <property type="entry name" value="Tscrpt_reg_HTH_AraC_N"/>
</dbReference>
<accession>A0A5C6RKF2</accession>
<sequence>MLQLPKDFSLYRRLDTLVENKTAFTMEQAEVNIFETHQQAEEVLLKFQQPVFASMIRGKKLMKLKAEPLFEFLPGESLLLPADQTMCINFPEAQLNNPTHCLAMTLSEDKIQQTVALLNETMPKTDQEEWRFTPGSFHFSNSPAIQQIIQRLLFLSTEEHPSKDLFANLMLQELIVRILQTESRANYIESEKGEGNDRLAFAVTYIRKHLSEPLTVEQISQKVYMSESSFYRAFRDTFGVTPVEFINNERMKLARRLLQNPGRKVQDVYLSAGYNSLSYFNRVFKRKYGLSPKAYREQVLSGREEG</sequence>
<dbReference type="Pfam" id="PF12833">
    <property type="entry name" value="HTH_18"/>
    <property type="match status" value="1"/>
</dbReference>
<dbReference type="PROSITE" id="PS01124">
    <property type="entry name" value="HTH_ARAC_FAMILY_2"/>
    <property type="match status" value="1"/>
</dbReference>
<keyword evidence="3" id="KW-0804">Transcription</keyword>
<evidence type="ECO:0000256" key="2">
    <source>
        <dbReference type="ARBA" id="ARBA00023125"/>
    </source>
</evidence>
<evidence type="ECO:0000256" key="3">
    <source>
        <dbReference type="ARBA" id="ARBA00023163"/>
    </source>
</evidence>
<dbReference type="PRINTS" id="PR00032">
    <property type="entry name" value="HTHARAC"/>
</dbReference>
<dbReference type="InterPro" id="IPR020449">
    <property type="entry name" value="Tscrpt_reg_AraC-type_HTH"/>
</dbReference>
<dbReference type="Gene3D" id="1.10.10.60">
    <property type="entry name" value="Homeodomain-like"/>
    <property type="match status" value="2"/>
</dbReference>